<dbReference type="Gene3D" id="3.30.300.30">
    <property type="match status" value="1"/>
</dbReference>
<dbReference type="InterPro" id="IPR038351">
    <property type="entry name" value="MCD_N_sf"/>
</dbReference>
<keyword evidence="7" id="KW-1185">Reference proteome</keyword>
<evidence type="ECO:0000256" key="1">
    <source>
        <dbReference type="ARBA" id="ARBA00006432"/>
    </source>
</evidence>
<dbReference type="Pfam" id="PF00501">
    <property type="entry name" value="AMP-binding"/>
    <property type="match status" value="1"/>
</dbReference>
<dbReference type="InterPro" id="IPR020845">
    <property type="entry name" value="AMP-binding_CS"/>
</dbReference>
<dbReference type="InterPro" id="IPR045851">
    <property type="entry name" value="AMP-bd_C_sf"/>
</dbReference>
<dbReference type="Gene3D" id="1.20.140.90">
    <property type="entry name" value="Malonyl-CoA decarboxylase, oligemerization domain"/>
    <property type="match status" value="1"/>
</dbReference>
<dbReference type="GO" id="GO:0006633">
    <property type="term" value="P:fatty acid biosynthetic process"/>
    <property type="evidence" value="ECO:0007669"/>
    <property type="project" value="InterPro"/>
</dbReference>
<protein>
    <recommendedName>
        <fullName evidence="8">Malonyl-CoA synthase</fullName>
    </recommendedName>
</protein>
<name>A0A6S6QJJ0_9HYPH</name>
<feature type="domain" description="AMP-dependent synthetase/ligase" evidence="2">
    <location>
        <begin position="475"/>
        <end position="819"/>
    </location>
</feature>
<evidence type="ECO:0000259" key="4">
    <source>
        <dbReference type="Pfam" id="PF13193"/>
    </source>
</evidence>
<dbReference type="InterPro" id="IPR000873">
    <property type="entry name" value="AMP-dep_synth/lig_dom"/>
</dbReference>
<dbReference type="Gene3D" id="3.40.630.150">
    <property type="entry name" value="Malonyl-CoA decarboxylase, catalytic domain"/>
    <property type="match status" value="1"/>
</dbReference>
<dbReference type="InterPro" id="IPR007956">
    <property type="entry name" value="Malonyl_CoA_deC_C"/>
</dbReference>
<dbReference type="SUPFAM" id="SSF56801">
    <property type="entry name" value="Acetyl-CoA synthetase-like"/>
    <property type="match status" value="1"/>
</dbReference>
<evidence type="ECO:0008006" key="8">
    <source>
        <dbReference type="Google" id="ProtNLM"/>
    </source>
</evidence>
<comment type="similarity">
    <text evidence="1">Belongs to the ATP-dependent AMP-binding enzyme family.</text>
</comment>
<dbReference type="InterPro" id="IPR042303">
    <property type="entry name" value="Malonyl_CoA_deC_C_sf"/>
</dbReference>
<sequence>MRTQDRRPEHKLLTRQSFFSDFLQTLSDRGRQFMALVGLEGADTAQDFVSLSEALLRGQGEASGLALAQDILAEWRSADRQKRLDYLLILARQFGPDLEKLEKAVETWQRDRTPENAIRLHEAAEPKRQELIRRLNMAPGATGTILDMRTETLSRMGEHKELKAVDADLLHLISSWFNRGFLVMRPIDWSTSASLLEKVIRYEAVHAIANWDDLRRRLAPVDRRCFAFFHPRLPDEPLIFVEVALMDHAPAAIAEVLAEDRAETDVSKATTAVFYSISNCQVGLRGVSFGNFLLKQVVEELQREYPALRDFVTLSPVPGFAAWLRDQEALDTPLETGPTLGAMLERPDWHTHTVPDAVAKALEPLVATYLLAARGQGNQPLDPVARFHLGNGASLDRLNMLGDLSPRGLKNAHGAMVNYRYHLKDLEKNHELYAMHRELVAAPAVRKLVQTPKARGKTSPAGNHFFDQIRARAPSPDKAFIETSDGRVITYGGMLRRSSELAHALVKLGAKPGDRVAMQTEKCTDALMLYIACIRAGAALLPLNTAYTIPELEYFFGDAKPSLIVCAPGAEGDISKIAGDARVATLSADGGTLCDAIPENAADFTPVPRGPDDLACILYTSGTTGRSKGAMLTHENLASNARVLAETWHFSPDDVLIHALPIFHIHGLFVATNVILFAGASMLFYEKFDPAQIIAAMQRATVLMGVPTFYVRLLGHKGLTEDATAKMRLFVSGSAPLLPETFHAFKERTGHAILERYGMTETGMNTSNPYDGERIAETVGLPLTGTEVRIAEPDSGKILPAGEIGVIEVRGPNIFKGYWNMPEKTASEFRTDGFFITGDLGMIDERGYVRILGRGKDLVISGGFNVYPKEVESEIDSIEGVVESAVIGVPHPDFGEGVTAVVVRAPSSTVDESKIVSLLESRLAKFKQPKKIVFVDELPRNTMGKVQKAVLREQYRGIYTAR</sequence>
<dbReference type="CDD" id="cd05941">
    <property type="entry name" value="MCS"/>
    <property type="match status" value="1"/>
</dbReference>
<evidence type="ECO:0000259" key="5">
    <source>
        <dbReference type="Pfam" id="PF17408"/>
    </source>
</evidence>
<dbReference type="PANTHER" id="PTHR43201:SF8">
    <property type="entry name" value="ACYL-COA SYNTHETASE FAMILY MEMBER 3"/>
    <property type="match status" value="1"/>
</dbReference>
<dbReference type="GO" id="GO:0031956">
    <property type="term" value="F:medium-chain fatty acid-CoA ligase activity"/>
    <property type="evidence" value="ECO:0007669"/>
    <property type="project" value="TreeGrafter"/>
</dbReference>
<dbReference type="KEGG" id="tso:IZ6_21880"/>
<feature type="domain" description="AMP-binding enzyme C-terminal" evidence="4">
    <location>
        <begin position="870"/>
        <end position="945"/>
    </location>
</feature>
<organism evidence="6 7">
    <name type="scientific">Terrihabitans soli</name>
    <dbReference type="NCBI Taxonomy" id="708113"/>
    <lineage>
        <taxon>Bacteria</taxon>
        <taxon>Pseudomonadati</taxon>
        <taxon>Pseudomonadota</taxon>
        <taxon>Alphaproteobacteria</taxon>
        <taxon>Hyphomicrobiales</taxon>
        <taxon>Terrihabitans</taxon>
    </lineage>
</organism>
<dbReference type="AlphaFoldDB" id="A0A6S6QJJ0"/>
<dbReference type="GO" id="GO:0050080">
    <property type="term" value="F:malonyl-CoA decarboxylase activity"/>
    <property type="evidence" value="ECO:0007669"/>
    <property type="project" value="InterPro"/>
</dbReference>
<dbReference type="InterPro" id="IPR025110">
    <property type="entry name" value="AMP-bd_C"/>
</dbReference>
<dbReference type="InterPro" id="IPR042099">
    <property type="entry name" value="ANL_N_sf"/>
</dbReference>
<dbReference type="Gene3D" id="3.40.50.12780">
    <property type="entry name" value="N-terminal domain of ligase-like"/>
    <property type="match status" value="1"/>
</dbReference>
<dbReference type="NCBIfam" id="NF005702">
    <property type="entry name" value="PRK07514.1"/>
    <property type="match status" value="1"/>
</dbReference>
<dbReference type="Pfam" id="PF13193">
    <property type="entry name" value="AMP-binding_C"/>
    <property type="match status" value="1"/>
</dbReference>
<proteinExistence type="inferred from homology"/>
<dbReference type="EMBL" id="AP023361">
    <property type="protein sequence ID" value="BCJ91453.1"/>
    <property type="molecule type" value="Genomic_DNA"/>
</dbReference>
<dbReference type="Pfam" id="PF17408">
    <property type="entry name" value="MCD_N"/>
    <property type="match status" value="1"/>
</dbReference>
<dbReference type="InterPro" id="IPR035372">
    <property type="entry name" value="MCD_N"/>
</dbReference>
<dbReference type="PROSITE" id="PS00455">
    <property type="entry name" value="AMP_BINDING"/>
    <property type="match status" value="1"/>
</dbReference>
<dbReference type="Pfam" id="PF05292">
    <property type="entry name" value="MCD"/>
    <property type="match status" value="1"/>
</dbReference>
<feature type="domain" description="Malonyl-CoA decarboxylase C-terminal" evidence="3">
    <location>
        <begin position="180"/>
        <end position="422"/>
    </location>
</feature>
<accession>A0A6S6QJJ0</accession>
<gene>
    <name evidence="6" type="ORF">IZ6_21880</name>
</gene>
<dbReference type="Proteomes" id="UP000515317">
    <property type="component" value="Chromosome"/>
</dbReference>
<feature type="domain" description="Malonyl-CoA decarboxylase N-terminal" evidence="5">
    <location>
        <begin position="94"/>
        <end position="177"/>
    </location>
</feature>
<evidence type="ECO:0000313" key="6">
    <source>
        <dbReference type="EMBL" id="BCJ91453.1"/>
    </source>
</evidence>
<evidence type="ECO:0000259" key="3">
    <source>
        <dbReference type="Pfam" id="PF05292"/>
    </source>
</evidence>
<evidence type="ECO:0000313" key="7">
    <source>
        <dbReference type="Proteomes" id="UP000515317"/>
    </source>
</evidence>
<evidence type="ECO:0000259" key="2">
    <source>
        <dbReference type="Pfam" id="PF00501"/>
    </source>
</evidence>
<dbReference type="PANTHER" id="PTHR43201">
    <property type="entry name" value="ACYL-COA SYNTHETASE"/>
    <property type="match status" value="1"/>
</dbReference>
<reference evidence="6 7" key="1">
    <citation type="submission" date="2020-08" db="EMBL/GenBank/DDBJ databases">
        <title>Genome sequence of Rhizobiales bacterium strain IZ6.</title>
        <authorList>
            <person name="Nakai R."/>
            <person name="Naganuma T."/>
        </authorList>
    </citation>
    <scope>NUCLEOTIDE SEQUENCE [LARGE SCALE GENOMIC DNA]</scope>
    <source>
        <strain evidence="6 7">IZ6</strain>
    </source>
</reference>